<dbReference type="InterPro" id="IPR036188">
    <property type="entry name" value="FAD/NAD-bd_sf"/>
</dbReference>
<dbReference type="Pfam" id="PF13450">
    <property type="entry name" value="NAD_binding_8"/>
    <property type="match status" value="1"/>
</dbReference>
<keyword evidence="2" id="KW-0812">Transmembrane</keyword>
<feature type="compositionally biased region" description="Polar residues" evidence="1">
    <location>
        <begin position="125"/>
        <end position="135"/>
    </location>
</feature>
<dbReference type="Gene3D" id="3.50.50.60">
    <property type="entry name" value="FAD/NAD(P)-binding domain"/>
    <property type="match status" value="1"/>
</dbReference>
<feature type="non-terminal residue" evidence="3">
    <location>
        <position position="230"/>
    </location>
</feature>
<dbReference type="InterPro" id="IPR050281">
    <property type="entry name" value="Flavin_monoamine_oxidase"/>
</dbReference>
<dbReference type="AlphaFoldDB" id="X1B635"/>
<evidence type="ECO:0000256" key="1">
    <source>
        <dbReference type="SAM" id="MobiDB-lite"/>
    </source>
</evidence>
<sequence>MTPRNEDSTHIPTEDTEHWGLAGGELDLETSRASIKCFKLENVGPNPMKTMYHSSTDVELLDKALPPCSRLKIRRFRLFCFLSVIAIIIGSAFVIGGNTMTYKKVGEEKRAASKPGTPSLPNIDLESNFSVTSPPAASGDEDVDTQHPAPDPSQHIGGEEAVVHLYDAIVVGAGWAGLKAAETLLADGVSSVLVLEANDYIGGRARTINGVIPGVPIDLGCEWLYKDGNE</sequence>
<comment type="caution">
    <text evidence="3">The sequence shown here is derived from an EMBL/GenBank/DDBJ whole genome shotgun (WGS) entry which is preliminary data.</text>
</comment>
<proteinExistence type="predicted"/>
<evidence type="ECO:0000313" key="3">
    <source>
        <dbReference type="EMBL" id="GAG91204.1"/>
    </source>
</evidence>
<evidence type="ECO:0008006" key="4">
    <source>
        <dbReference type="Google" id="ProtNLM"/>
    </source>
</evidence>
<organism evidence="3">
    <name type="scientific">marine sediment metagenome</name>
    <dbReference type="NCBI Taxonomy" id="412755"/>
    <lineage>
        <taxon>unclassified sequences</taxon>
        <taxon>metagenomes</taxon>
        <taxon>ecological metagenomes</taxon>
    </lineage>
</organism>
<accession>X1B635</accession>
<gene>
    <name evidence="3" type="ORF">S01H4_48340</name>
</gene>
<keyword evidence="2" id="KW-1133">Transmembrane helix</keyword>
<keyword evidence="2" id="KW-0472">Membrane</keyword>
<dbReference type="GO" id="GO:0016491">
    <property type="term" value="F:oxidoreductase activity"/>
    <property type="evidence" value="ECO:0007669"/>
    <property type="project" value="TreeGrafter"/>
</dbReference>
<protein>
    <recommendedName>
        <fullName evidence="4">Amine oxidase domain-containing protein</fullName>
    </recommendedName>
</protein>
<evidence type="ECO:0000256" key="2">
    <source>
        <dbReference type="SAM" id="Phobius"/>
    </source>
</evidence>
<feature type="region of interest" description="Disordered" evidence="1">
    <location>
        <begin position="109"/>
        <end position="156"/>
    </location>
</feature>
<dbReference type="EMBL" id="BART01027245">
    <property type="protein sequence ID" value="GAG91204.1"/>
    <property type="molecule type" value="Genomic_DNA"/>
</dbReference>
<dbReference type="SUPFAM" id="SSF51905">
    <property type="entry name" value="FAD/NAD(P)-binding domain"/>
    <property type="match status" value="1"/>
</dbReference>
<dbReference type="PANTHER" id="PTHR10742:SF410">
    <property type="entry name" value="LYSINE-SPECIFIC HISTONE DEMETHYLASE 2"/>
    <property type="match status" value="1"/>
</dbReference>
<name>X1B635_9ZZZZ</name>
<dbReference type="PANTHER" id="PTHR10742">
    <property type="entry name" value="FLAVIN MONOAMINE OXIDASE"/>
    <property type="match status" value="1"/>
</dbReference>
<reference evidence="3" key="1">
    <citation type="journal article" date="2014" name="Front. Microbiol.">
        <title>High frequency of phylogenetically diverse reductive dehalogenase-homologous genes in deep subseafloor sedimentary metagenomes.</title>
        <authorList>
            <person name="Kawai M."/>
            <person name="Futagami T."/>
            <person name="Toyoda A."/>
            <person name="Takaki Y."/>
            <person name="Nishi S."/>
            <person name="Hori S."/>
            <person name="Arai W."/>
            <person name="Tsubouchi T."/>
            <person name="Morono Y."/>
            <person name="Uchiyama I."/>
            <person name="Ito T."/>
            <person name="Fujiyama A."/>
            <person name="Inagaki F."/>
            <person name="Takami H."/>
        </authorList>
    </citation>
    <scope>NUCLEOTIDE SEQUENCE</scope>
    <source>
        <strain evidence="3">Expedition CK06-06</strain>
    </source>
</reference>
<feature type="transmembrane region" description="Helical" evidence="2">
    <location>
        <begin position="76"/>
        <end position="95"/>
    </location>
</feature>